<dbReference type="CDD" id="cd07572">
    <property type="entry name" value="nit"/>
    <property type="match status" value="1"/>
</dbReference>
<protein>
    <submittedName>
        <fullName evidence="4">Carbon-nitrogen hydrolase family protein</fullName>
    </submittedName>
</protein>
<name>A0ABV8CDS4_9GAMM</name>
<sequence>MLPKIAVCQMLSSASVKENFSQLEQLLKKAQAEQVDLAVLPENFAFMGMHEDDKLKIAESFGHGEIQQALARLAKQYNLWLIAGTIPLRADKGRVRAASLVFDNQGKCVARYDKIHLFDVRVSETEAHQESKTIEPGDKLTVVDTPVGKIGLTVCYDLRFPELYRQLEEKGAQLFTVPSAFTAITGAAHWETLLRARAIENLCYVLAPDQGGKHENGRLTYGHSMIIDPWGKIIAQRAETGFGLISANIDLKHLQNLRSQFPCNNHHVLAKNMV</sequence>
<dbReference type="GO" id="GO:0016787">
    <property type="term" value="F:hydrolase activity"/>
    <property type="evidence" value="ECO:0007669"/>
    <property type="project" value="UniProtKB-KW"/>
</dbReference>
<reference evidence="5" key="1">
    <citation type="journal article" date="2019" name="Int. J. Syst. Evol. Microbiol.">
        <title>The Global Catalogue of Microorganisms (GCM) 10K type strain sequencing project: providing services to taxonomists for standard genome sequencing and annotation.</title>
        <authorList>
            <consortium name="The Broad Institute Genomics Platform"/>
            <consortium name="The Broad Institute Genome Sequencing Center for Infectious Disease"/>
            <person name="Wu L."/>
            <person name="Ma J."/>
        </authorList>
    </citation>
    <scope>NUCLEOTIDE SEQUENCE [LARGE SCALE GENOMIC DNA]</scope>
    <source>
        <strain evidence="5">CCUG 59858</strain>
    </source>
</reference>
<evidence type="ECO:0000256" key="2">
    <source>
        <dbReference type="ARBA" id="ARBA00022801"/>
    </source>
</evidence>
<dbReference type="PANTHER" id="PTHR23088">
    <property type="entry name" value="NITRILASE-RELATED"/>
    <property type="match status" value="1"/>
</dbReference>
<dbReference type="InterPro" id="IPR003010">
    <property type="entry name" value="C-N_Hydrolase"/>
</dbReference>
<dbReference type="PANTHER" id="PTHR23088:SF27">
    <property type="entry name" value="DEAMINATED GLUTATHIONE AMIDASE"/>
    <property type="match status" value="1"/>
</dbReference>
<dbReference type="PROSITE" id="PS01227">
    <property type="entry name" value="UPF0012"/>
    <property type="match status" value="1"/>
</dbReference>
<organism evidence="4 5">
    <name type="scientific">Legionella dresdenensis</name>
    <dbReference type="NCBI Taxonomy" id="450200"/>
    <lineage>
        <taxon>Bacteria</taxon>
        <taxon>Pseudomonadati</taxon>
        <taxon>Pseudomonadota</taxon>
        <taxon>Gammaproteobacteria</taxon>
        <taxon>Legionellales</taxon>
        <taxon>Legionellaceae</taxon>
        <taxon>Legionella</taxon>
    </lineage>
</organism>
<proteinExistence type="inferred from homology"/>
<comment type="caution">
    <text evidence="4">The sequence shown here is derived from an EMBL/GenBank/DDBJ whole genome shotgun (WGS) entry which is preliminary data.</text>
</comment>
<dbReference type="RefSeq" id="WP_382341741.1">
    <property type="nucleotide sequence ID" value="NZ_JBHSAB010000005.1"/>
</dbReference>
<dbReference type="Proteomes" id="UP001595758">
    <property type="component" value="Unassembled WGS sequence"/>
</dbReference>
<dbReference type="Gene3D" id="3.60.110.10">
    <property type="entry name" value="Carbon-nitrogen hydrolase"/>
    <property type="match status" value="1"/>
</dbReference>
<feature type="domain" description="CN hydrolase" evidence="3">
    <location>
        <begin position="3"/>
        <end position="251"/>
    </location>
</feature>
<evidence type="ECO:0000256" key="1">
    <source>
        <dbReference type="ARBA" id="ARBA00010613"/>
    </source>
</evidence>
<dbReference type="InterPro" id="IPR045254">
    <property type="entry name" value="Nit1/2_C-N_Hydrolase"/>
</dbReference>
<gene>
    <name evidence="4" type="ORF">ACFORL_05080</name>
</gene>
<dbReference type="InterPro" id="IPR001110">
    <property type="entry name" value="UPF0012_CS"/>
</dbReference>
<dbReference type="PROSITE" id="PS50263">
    <property type="entry name" value="CN_HYDROLASE"/>
    <property type="match status" value="1"/>
</dbReference>
<dbReference type="EMBL" id="JBHSAB010000005">
    <property type="protein sequence ID" value="MFC3908448.1"/>
    <property type="molecule type" value="Genomic_DNA"/>
</dbReference>
<keyword evidence="5" id="KW-1185">Reference proteome</keyword>
<evidence type="ECO:0000313" key="5">
    <source>
        <dbReference type="Proteomes" id="UP001595758"/>
    </source>
</evidence>
<evidence type="ECO:0000313" key="4">
    <source>
        <dbReference type="EMBL" id="MFC3908448.1"/>
    </source>
</evidence>
<dbReference type="Pfam" id="PF00795">
    <property type="entry name" value="CN_hydrolase"/>
    <property type="match status" value="1"/>
</dbReference>
<dbReference type="SUPFAM" id="SSF56317">
    <property type="entry name" value="Carbon-nitrogen hydrolase"/>
    <property type="match status" value="1"/>
</dbReference>
<evidence type="ECO:0000259" key="3">
    <source>
        <dbReference type="PROSITE" id="PS50263"/>
    </source>
</evidence>
<dbReference type="InterPro" id="IPR036526">
    <property type="entry name" value="C-N_Hydrolase_sf"/>
</dbReference>
<keyword evidence="2 4" id="KW-0378">Hydrolase</keyword>
<accession>A0ABV8CDS4</accession>
<comment type="similarity">
    <text evidence="1">Belongs to the carbon-nitrogen hydrolase superfamily. NIT1/NIT2 family.</text>
</comment>